<dbReference type="InterPro" id="IPR000843">
    <property type="entry name" value="HTH_LacI"/>
</dbReference>
<keyword evidence="4" id="KW-0804">Transcription</keyword>
<dbReference type="Gene3D" id="1.10.260.40">
    <property type="entry name" value="lambda repressor-like DNA-binding domains"/>
    <property type="match status" value="1"/>
</dbReference>
<dbReference type="PANTHER" id="PTHR30146">
    <property type="entry name" value="LACI-RELATED TRANSCRIPTIONAL REPRESSOR"/>
    <property type="match status" value="1"/>
</dbReference>
<organism evidence="6 7">
    <name type="scientific">Fusicatenibacter faecihominis</name>
    <dbReference type="NCBI Taxonomy" id="2881276"/>
    <lineage>
        <taxon>Bacteria</taxon>
        <taxon>Bacillati</taxon>
        <taxon>Bacillota</taxon>
        <taxon>Clostridia</taxon>
        <taxon>Lachnospirales</taxon>
        <taxon>Lachnospiraceae</taxon>
        <taxon>Fusicatenibacter</taxon>
    </lineage>
</organism>
<keyword evidence="1" id="KW-0678">Repressor</keyword>
<dbReference type="SUPFAM" id="SSF47413">
    <property type="entry name" value="lambda repressor-like DNA-binding domains"/>
    <property type="match status" value="1"/>
</dbReference>
<reference evidence="6 7" key="1">
    <citation type="submission" date="2021-10" db="EMBL/GenBank/DDBJ databases">
        <title>Anaerobic single-cell dispensing facilitates the cultivation of human gut bacteria.</title>
        <authorList>
            <person name="Afrizal A."/>
        </authorList>
    </citation>
    <scope>NUCLEOTIDE SEQUENCE [LARGE SCALE GENOMIC DNA]</scope>
    <source>
        <strain evidence="6 7">CLA-AA-H277</strain>
    </source>
</reference>
<feature type="domain" description="HTH lacI-type" evidence="5">
    <location>
        <begin position="3"/>
        <end position="60"/>
    </location>
</feature>
<name>A0AAE3DUJ2_9FIRM</name>
<dbReference type="Proteomes" id="UP001197875">
    <property type="component" value="Unassembled WGS sequence"/>
</dbReference>
<accession>A0AAE3DUJ2</accession>
<dbReference type="GO" id="GO:0003700">
    <property type="term" value="F:DNA-binding transcription factor activity"/>
    <property type="evidence" value="ECO:0007669"/>
    <property type="project" value="TreeGrafter"/>
</dbReference>
<proteinExistence type="predicted"/>
<dbReference type="Gene3D" id="3.40.50.2300">
    <property type="match status" value="2"/>
</dbReference>
<gene>
    <name evidence="6" type="ORF">LKD71_13050</name>
</gene>
<evidence type="ECO:0000256" key="3">
    <source>
        <dbReference type="ARBA" id="ARBA00023125"/>
    </source>
</evidence>
<dbReference type="GO" id="GO:0000976">
    <property type="term" value="F:transcription cis-regulatory region binding"/>
    <property type="evidence" value="ECO:0007669"/>
    <property type="project" value="TreeGrafter"/>
</dbReference>
<keyword evidence="2" id="KW-0805">Transcription regulation</keyword>
<dbReference type="CDD" id="cd01392">
    <property type="entry name" value="HTH_LacI"/>
    <property type="match status" value="1"/>
</dbReference>
<dbReference type="SUPFAM" id="SSF53822">
    <property type="entry name" value="Periplasmic binding protein-like I"/>
    <property type="match status" value="1"/>
</dbReference>
<dbReference type="SMART" id="SM00354">
    <property type="entry name" value="HTH_LACI"/>
    <property type="match status" value="1"/>
</dbReference>
<dbReference type="InterPro" id="IPR046335">
    <property type="entry name" value="LacI/GalR-like_sensor"/>
</dbReference>
<evidence type="ECO:0000256" key="2">
    <source>
        <dbReference type="ARBA" id="ARBA00023015"/>
    </source>
</evidence>
<comment type="caution">
    <text evidence="6">The sequence shown here is derived from an EMBL/GenBank/DDBJ whole genome shotgun (WGS) entry which is preliminary data.</text>
</comment>
<keyword evidence="7" id="KW-1185">Reference proteome</keyword>
<dbReference type="AlphaFoldDB" id="A0AAE3DUJ2"/>
<dbReference type="InterPro" id="IPR028082">
    <property type="entry name" value="Peripla_BP_I"/>
</dbReference>
<evidence type="ECO:0000256" key="4">
    <source>
        <dbReference type="ARBA" id="ARBA00023163"/>
    </source>
</evidence>
<keyword evidence="3 6" id="KW-0238">DNA-binding</keyword>
<evidence type="ECO:0000259" key="5">
    <source>
        <dbReference type="SMART" id="SM00354"/>
    </source>
</evidence>
<dbReference type="PANTHER" id="PTHR30146:SF148">
    <property type="entry name" value="HTH-TYPE TRANSCRIPTIONAL REPRESSOR PURR-RELATED"/>
    <property type="match status" value="1"/>
</dbReference>
<dbReference type="RefSeq" id="WP_227615783.1">
    <property type="nucleotide sequence ID" value="NZ_JAJEPR010000026.1"/>
</dbReference>
<dbReference type="InterPro" id="IPR010982">
    <property type="entry name" value="Lambda_DNA-bd_dom_sf"/>
</dbReference>
<protein>
    <submittedName>
        <fullName evidence="6">LacI family DNA-binding transcriptional regulator</fullName>
    </submittedName>
</protein>
<evidence type="ECO:0000313" key="6">
    <source>
        <dbReference type="EMBL" id="MCC2190712.1"/>
    </source>
</evidence>
<dbReference type="Pfam" id="PF13377">
    <property type="entry name" value="Peripla_BP_3"/>
    <property type="match status" value="1"/>
</dbReference>
<sequence>MKKVTLQEIAASLGISRTTVWKVFSGHEGVSDSLKSRIIAKAQELGYEFPENFQFAPLADEQPPVNIAVAVCRPETSLFWMNIIHQIAKEFTSQNINLVYVYLPTSIDETYVLPAALTGGTANGMIVLNVYNQRLLHLLAEARIPKVFLDTADSVPPEELNGDMILMENKNSVYKITSHMIEQGRQSFGFIGDISYAKSNHQRYDGFLKALDDHGLSLDPSMTLTTPIGIDTYKEEIESFLDSLPKMPDAFVCANDHVGCILLQLLEKRGLRIPQDIAVSGFDKNIENPLSESLTTAEVPTMGLGLRLATQILFRIQHPDDPFEVIYLATKVLFCSSTES</sequence>
<evidence type="ECO:0000256" key="1">
    <source>
        <dbReference type="ARBA" id="ARBA00022491"/>
    </source>
</evidence>
<dbReference type="EMBL" id="JAJEPR010000026">
    <property type="protein sequence ID" value="MCC2190712.1"/>
    <property type="molecule type" value="Genomic_DNA"/>
</dbReference>
<evidence type="ECO:0000313" key="7">
    <source>
        <dbReference type="Proteomes" id="UP001197875"/>
    </source>
</evidence>